<evidence type="ECO:0000313" key="2">
    <source>
        <dbReference type="Proteomes" id="UP001273350"/>
    </source>
</evidence>
<dbReference type="InterPro" id="IPR025737">
    <property type="entry name" value="FApF"/>
</dbReference>
<dbReference type="EMBL" id="JAWXVI010000007">
    <property type="protein sequence ID" value="MDX6190584.1"/>
    <property type="molecule type" value="Genomic_DNA"/>
</dbReference>
<comment type="caution">
    <text evidence="1">The sequence shown here is derived from an EMBL/GenBank/DDBJ whole genome shotgun (WGS) entry which is preliminary data.</text>
</comment>
<proteinExistence type="predicted"/>
<dbReference type="Pfam" id="PF13557">
    <property type="entry name" value="Phenol_MetA_deg"/>
    <property type="match status" value="1"/>
</dbReference>
<sequence>MKAKFYQHKQIIKSISILLLLLVSFLGNAQLKGGHILGGMGLQSGTQSPENTLAVYVPGYFYSASSLRDSDGNISVANPNLDMFITGVGVSWVSDFKILGATYGASALFAFASNKIEGNNVNIDGSLAFTDTYIVPLQLGWHQKRADFVFSYQMYLPTGKYEAGATDNSGLGMFMNEFSAGTTLFFNDKKTFHFSTLASYEINGKKKDTDIKTGDILSFEGGLGKTFYVFNAEKTAPKSIINAGLIYYLQYKVTSDKIPLPIGGLVWEGDKDRVAALGAEVNFLHLSSKSTIGLRWLGEIGAVNRFQGNTFFLTLAHIFSTGTKKG</sequence>
<dbReference type="RefSeq" id="WP_230004205.1">
    <property type="nucleotide sequence ID" value="NZ_CP087134.1"/>
</dbReference>
<accession>A0ABU4RFY7</accession>
<organism evidence="1 2">
    <name type="scientific">Flavobacterium cupriresistens</name>
    <dbReference type="NCBI Taxonomy" id="2893885"/>
    <lineage>
        <taxon>Bacteria</taxon>
        <taxon>Pseudomonadati</taxon>
        <taxon>Bacteroidota</taxon>
        <taxon>Flavobacteriia</taxon>
        <taxon>Flavobacteriales</taxon>
        <taxon>Flavobacteriaceae</taxon>
        <taxon>Flavobacterium</taxon>
    </lineage>
</organism>
<dbReference type="Proteomes" id="UP001273350">
    <property type="component" value="Unassembled WGS sequence"/>
</dbReference>
<reference evidence="1 2" key="1">
    <citation type="submission" date="2023-11" db="EMBL/GenBank/DDBJ databases">
        <title>Unpublished Manusciprt.</title>
        <authorList>
            <person name="Saticioglu I.B."/>
            <person name="Ay H."/>
            <person name="Ajmi N."/>
            <person name="Altun S."/>
            <person name="Duman M."/>
        </authorList>
    </citation>
    <scope>NUCLEOTIDE SEQUENCE [LARGE SCALE GENOMIC DNA]</scope>
    <source>
        <strain evidence="1 2">Fl-318</strain>
    </source>
</reference>
<protein>
    <submittedName>
        <fullName evidence="1">Transporter</fullName>
    </submittedName>
</protein>
<gene>
    <name evidence="1" type="ORF">SGQ83_14575</name>
</gene>
<evidence type="ECO:0000313" key="1">
    <source>
        <dbReference type="EMBL" id="MDX6190584.1"/>
    </source>
</evidence>
<keyword evidence="2" id="KW-1185">Reference proteome</keyword>
<name>A0ABU4RFY7_9FLAO</name>